<evidence type="ECO:0000259" key="4">
    <source>
        <dbReference type="SMART" id="SM00903"/>
    </source>
</evidence>
<evidence type="ECO:0000313" key="6">
    <source>
        <dbReference type="Proteomes" id="UP000604737"/>
    </source>
</evidence>
<name>A0ABQ3H1B2_9NEIS</name>
<accession>A0ABQ3H1B2</accession>
<dbReference type="EMBL" id="BMYO01000004">
    <property type="protein sequence ID" value="GHD62259.1"/>
    <property type="molecule type" value="Genomic_DNA"/>
</dbReference>
<dbReference type="SUPFAM" id="SSF50475">
    <property type="entry name" value="FMN-binding split barrel"/>
    <property type="match status" value="1"/>
</dbReference>
<reference evidence="6" key="1">
    <citation type="journal article" date="2019" name="Int. J. Syst. Evol. Microbiol.">
        <title>The Global Catalogue of Microorganisms (GCM) 10K type strain sequencing project: providing services to taxonomists for standard genome sequencing and annotation.</title>
        <authorList>
            <consortium name="The Broad Institute Genomics Platform"/>
            <consortium name="The Broad Institute Genome Sequencing Center for Infectious Disease"/>
            <person name="Wu L."/>
            <person name="Ma J."/>
        </authorList>
    </citation>
    <scope>NUCLEOTIDE SEQUENCE [LARGE SCALE GENOMIC DNA]</scope>
    <source>
        <strain evidence="6">KCTC 23701</strain>
    </source>
</reference>
<comment type="caution">
    <text evidence="5">The sequence shown here is derived from an EMBL/GenBank/DDBJ whole genome shotgun (WGS) entry which is preliminary data.</text>
</comment>
<evidence type="ECO:0000313" key="5">
    <source>
        <dbReference type="EMBL" id="GHD62259.1"/>
    </source>
</evidence>
<comment type="cofactor">
    <cofactor evidence="1">
        <name>FMN</name>
        <dbReference type="ChEBI" id="CHEBI:58210"/>
    </cofactor>
</comment>
<protein>
    <submittedName>
        <fullName evidence="5">Flavin reductase</fullName>
    </submittedName>
</protein>
<comment type="similarity">
    <text evidence="3">Belongs to the flavoredoxin family.</text>
</comment>
<dbReference type="Proteomes" id="UP000604737">
    <property type="component" value="Unassembled WGS sequence"/>
</dbReference>
<keyword evidence="6" id="KW-1185">Reference proteome</keyword>
<organism evidence="5 6">
    <name type="scientific">Jeongeupia chitinilytica</name>
    <dbReference type="NCBI Taxonomy" id="1041641"/>
    <lineage>
        <taxon>Bacteria</taxon>
        <taxon>Pseudomonadati</taxon>
        <taxon>Pseudomonadota</taxon>
        <taxon>Betaproteobacteria</taxon>
        <taxon>Neisseriales</taxon>
        <taxon>Chitinibacteraceae</taxon>
        <taxon>Jeongeupia</taxon>
    </lineage>
</organism>
<evidence type="ECO:0000256" key="3">
    <source>
        <dbReference type="ARBA" id="ARBA00038054"/>
    </source>
</evidence>
<sequence length="191" mass="20446">MSAPVEVPLKDAYKLLTHGPTVLVSSAHGDARNVMTAAWNTVLDFDPPKLVVVVDKHTYTRGLIEASGELVVQVPTRDQAALAYALGNESGRDGDKFARHGITTFAGSKVGAPLLEGCHAWLECRVIPEPHNQQTYDLFIVEVTAAWANPAVYRDGRWLDAPEQPGSIHHVAGGAFFEAGGMFSVAGETLG</sequence>
<dbReference type="Pfam" id="PF01613">
    <property type="entry name" value="Flavin_Reduct"/>
    <property type="match status" value="1"/>
</dbReference>
<dbReference type="InterPro" id="IPR052174">
    <property type="entry name" value="Flavoredoxin"/>
</dbReference>
<dbReference type="InterPro" id="IPR002563">
    <property type="entry name" value="Flavin_Rdtase-like_dom"/>
</dbReference>
<feature type="domain" description="Flavin reductase like" evidence="4">
    <location>
        <begin position="15"/>
        <end position="160"/>
    </location>
</feature>
<evidence type="ECO:0000256" key="1">
    <source>
        <dbReference type="ARBA" id="ARBA00001917"/>
    </source>
</evidence>
<dbReference type="InterPro" id="IPR012349">
    <property type="entry name" value="Split_barrel_FMN-bd"/>
</dbReference>
<evidence type="ECO:0000256" key="2">
    <source>
        <dbReference type="ARBA" id="ARBA00022630"/>
    </source>
</evidence>
<dbReference type="PANTHER" id="PTHR43567">
    <property type="entry name" value="FLAVOREDOXIN-RELATED-RELATED"/>
    <property type="match status" value="1"/>
</dbReference>
<keyword evidence="2" id="KW-0285">Flavoprotein</keyword>
<gene>
    <name evidence="5" type="ORF">GCM10007350_17940</name>
</gene>
<dbReference type="Gene3D" id="2.30.110.10">
    <property type="entry name" value="Electron Transport, Fmn-binding Protein, Chain A"/>
    <property type="match status" value="1"/>
</dbReference>
<dbReference type="SMART" id="SM00903">
    <property type="entry name" value="Flavin_Reduct"/>
    <property type="match status" value="1"/>
</dbReference>
<dbReference type="RefSeq" id="WP_189459973.1">
    <property type="nucleotide sequence ID" value="NZ_BMYO01000004.1"/>
</dbReference>
<dbReference type="PANTHER" id="PTHR43567:SF1">
    <property type="entry name" value="FLAVOREDOXIN"/>
    <property type="match status" value="1"/>
</dbReference>
<proteinExistence type="inferred from homology"/>